<dbReference type="GO" id="GO:0016746">
    <property type="term" value="F:acyltransferase activity"/>
    <property type="evidence" value="ECO:0007669"/>
    <property type="project" value="UniProtKB-KW"/>
</dbReference>
<evidence type="ECO:0000259" key="1">
    <source>
        <dbReference type="Pfam" id="PF03417"/>
    </source>
</evidence>
<keyword evidence="3" id="KW-1185">Reference proteome</keyword>
<gene>
    <name evidence="2" type="ORF">SAMN05216452_2951</name>
</gene>
<feature type="domain" description="Peptidase C45 hydrolase" evidence="1">
    <location>
        <begin position="124"/>
        <end position="326"/>
    </location>
</feature>
<dbReference type="InterPro" id="IPR047794">
    <property type="entry name" value="C45_proenzyme-like"/>
</dbReference>
<reference evidence="3" key="1">
    <citation type="submission" date="2016-10" db="EMBL/GenBank/DDBJ databases">
        <authorList>
            <person name="Varghese N."/>
            <person name="Submissions S."/>
        </authorList>
    </citation>
    <scope>NUCLEOTIDE SEQUENCE [LARGE SCALE GENOMIC DNA]</scope>
    <source>
        <strain evidence="3">ES.061</strain>
    </source>
</reference>
<keyword evidence="2" id="KW-0808">Transferase</keyword>
<sequence length="370" mass="40833">MVAAPKLVEIEGPAFERGLSYGRQADVQLRHGLAVYQDLFRQHELGWDSVLGYSARLREALAVQVPDAVEELRGIAEGAGVKLEEVLVINGRSEIINLHAQAPKDTASLDDGCTAAVVLPGLSENGRLLHVQNWDWLPECAESTVVLKIRSDRHPDILTYVEAGGLARAGFNDQGVAITGNNLVSAQDGTRPYGIPLSVIRRRVLEAGGYSQALTELYRLPRTVSNNMTISCARSGDCLNFETTPDEIYWQAPDGACLTHSNHFVTPQARIRERDRGIARGADTLFRDRRLRQLIEKDGHRHDLDSLSRALDDRFGSPRGIIRTPEGNEGETNAYLSATVAMILMDAGAGEMRVRQLPYTSDETVRYQLH</sequence>
<dbReference type="Pfam" id="PF03417">
    <property type="entry name" value="AAT"/>
    <property type="match status" value="1"/>
</dbReference>
<dbReference type="InterPro" id="IPR005079">
    <property type="entry name" value="Peptidase_C45_hydrolase"/>
</dbReference>
<dbReference type="AlphaFoldDB" id="A0A1H4LR01"/>
<accession>A0A1H4LR01</accession>
<dbReference type="Gene3D" id="1.10.10.2120">
    <property type="match status" value="1"/>
</dbReference>
<name>A0A1H4LR01_9HYPH</name>
<dbReference type="Gene3D" id="3.60.60.10">
    <property type="entry name" value="Penicillin V Acylase, Chain A"/>
    <property type="match status" value="1"/>
</dbReference>
<dbReference type="NCBIfam" id="NF040521">
    <property type="entry name" value="C45_proenzyme"/>
    <property type="match status" value="1"/>
</dbReference>
<dbReference type="RefSeq" id="WP_025029901.1">
    <property type="nucleotide sequence ID" value="NZ_FNSL01000001.1"/>
</dbReference>
<organism evidence="2 3">
    <name type="scientific">Nitratireductor aquibiodomus</name>
    <dbReference type="NCBI Taxonomy" id="204799"/>
    <lineage>
        <taxon>Bacteria</taxon>
        <taxon>Pseudomonadati</taxon>
        <taxon>Pseudomonadota</taxon>
        <taxon>Alphaproteobacteria</taxon>
        <taxon>Hyphomicrobiales</taxon>
        <taxon>Phyllobacteriaceae</taxon>
        <taxon>Nitratireductor</taxon>
    </lineage>
</organism>
<dbReference type="EMBL" id="FNSL01000001">
    <property type="protein sequence ID" value="SEB73026.1"/>
    <property type="molecule type" value="Genomic_DNA"/>
</dbReference>
<evidence type="ECO:0000313" key="3">
    <source>
        <dbReference type="Proteomes" id="UP000199064"/>
    </source>
</evidence>
<dbReference type="InterPro" id="IPR047801">
    <property type="entry name" value="Peptidase_C45"/>
</dbReference>
<dbReference type="PANTHER" id="PTHR34180">
    <property type="entry name" value="PEPTIDASE C45"/>
    <property type="match status" value="1"/>
</dbReference>
<keyword evidence="2" id="KW-0012">Acyltransferase</keyword>
<proteinExistence type="predicted"/>
<evidence type="ECO:0000313" key="2">
    <source>
        <dbReference type="EMBL" id="SEB73026.1"/>
    </source>
</evidence>
<dbReference type="Proteomes" id="UP000199064">
    <property type="component" value="Unassembled WGS sequence"/>
</dbReference>
<protein>
    <submittedName>
        <fullName evidence="2">Isopenicillin-N N-acyltransferase like protein</fullName>
    </submittedName>
</protein>
<dbReference type="PANTHER" id="PTHR34180:SF1">
    <property type="entry name" value="BETA-ALANYL-DOPAMINE_CARCININE HYDROLASE"/>
    <property type="match status" value="1"/>
</dbReference>